<dbReference type="EMBL" id="JANPWZ010000182">
    <property type="protein sequence ID" value="KAJ3578689.1"/>
    <property type="molecule type" value="Genomic_DNA"/>
</dbReference>
<dbReference type="Gene3D" id="2.60.120.620">
    <property type="entry name" value="q2cbj1_9rhob like domain"/>
    <property type="match status" value="1"/>
</dbReference>
<comment type="subunit">
    <text evidence="3">Homodimer.</text>
</comment>
<gene>
    <name evidence="9" type="ORF">NPX13_g1879</name>
</gene>
<dbReference type="Proteomes" id="UP001148614">
    <property type="component" value="Unassembled WGS sequence"/>
</dbReference>
<protein>
    <recommendedName>
        <fullName evidence="11">Phytanoyl-CoA dioxygenase</fullName>
    </recommendedName>
</protein>
<dbReference type="PANTHER" id="PTHR20883">
    <property type="entry name" value="PHYTANOYL-COA DIOXYGENASE DOMAIN CONTAINING 1"/>
    <property type="match status" value="1"/>
</dbReference>
<evidence type="ECO:0008006" key="11">
    <source>
        <dbReference type="Google" id="ProtNLM"/>
    </source>
</evidence>
<dbReference type="InterPro" id="IPR008775">
    <property type="entry name" value="Phytyl_CoA_dOase-like"/>
</dbReference>
<keyword evidence="4" id="KW-0479">Metal-binding</keyword>
<evidence type="ECO:0000256" key="4">
    <source>
        <dbReference type="ARBA" id="ARBA00022723"/>
    </source>
</evidence>
<proteinExistence type="inferred from homology"/>
<evidence type="ECO:0000256" key="1">
    <source>
        <dbReference type="ARBA" id="ARBA00001962"/>
    </source>
</evidence>
<evidence type="ECO:0000256" key="8">
    <source>
        <dbReference type="SAM" id="MobiDB-lite"/>
    </source>
</evidence>
<evidence type="ECO:0000256" key="2">
    <source>
        <dbReference type="ARBA" id="ARBA00005830"/>
    </source>
</evidence>
<evidence type="ECO:0000256" key="3">
    <source>
        <dbReference type="ARBA" id="ARBA00011738"/>
    </source>
</evidence>
<dbReference type="AlphaFoldDB" id="A0A9W8NL95"/>
<keyword evidence="6" id="KW-0560">Oxidoreductase</keyword>
<dbReference type="PANTHER" id="PTHR20883:SF45">
    <property type="entry name" value="PHYTANOYL-COA DIOXYGENASE FAMILY PROTEIN"/>
    <property type="match status" value="1"/>
</dbReference>
<evidence type="ECO:0000313" key="10">
    <source>
        <dbReference type="Proteomes" id="UP001148614"/>
    </source>
</evidence>
<organism evidence="9 10">
    <name type="scientific">Xylaria arbuscula</name>
    <dbReference type="NCBI Taxonomy" id="114810"/>
    <lineage>
        <taxon>Eukaryota</taxon>
        <taxon>Fungi</taxon>
        <taxon>Dikarya</taxon>
        <taxon>Ascomycota</taxon>
        <taxon>Pezizomycotina</taxon>
        <taxon>Sordariomycetes</taxon>
        <taxon>Xylariomycetidae</taxon>
        <taxon>Xylariales</taxon>
        <taxon>Xylariaceae</taxon>
        <taxon>Xylaria</taxon>
    </lineage>
</organism>
<keyword evidence="5" id="KW-0223">Dioxygenase</keyword>
<dbReference type="GO" id="GO:0051213">
    <property type="term" value="F:dioxygenase activity"/>
    <property type="evidence" value="ECO:0007669"/>
    <property type="project" value="UniProtKB-KW"/>
</dbReference>
<keyword evidence="7" id="KW-0408">Iron</keyword>
<accession>A0A9W8NL95</accession>
<evidence type="ECO:0000256" key="5">
    <source>
        <dbReference type="ARBA" id="ARBA00022964"/>
    </source>
</evidence>
<evidence type="ECO:0000256" key="6">
    <source>
        <dbReference type="ARBA" id="ARBA00023002"/>
    </source>
</evidence>
<dbReference type="Pfam" id="PF05721">
    <property type="entry name" value="PhyH"/>
    <property type="match status" value="1"/>
</dbReference>
<evidence type="ECO:0000313" key="9">
    <source>
        <dbReference type="EMBL" id="KAJ3578689.1"/>
    </source>
</evidence>
<sequence length="317" mass="35412">MSPAEPQEKYSTPRLLPPVDASYQPARSATKLPATAPLEDILEVLDRDGGVVLTNFVTQETMDKIDEELEPHVKAIASNDSYDDFIGKKTLVIPGLVGKSDTIADILDTNQTIEQLLKVLLEERYPAVFEQHTEELVVDPLLSIALGFYVGHGSPRQALHRDDMIFSAKHPPNMKITEVTGFSCFLAGSNITRENGGTMIALGSHKWEHERRGRPDEVSFLEMERGSAFIFLGNLAHGSGYNTTQEIRKIINLVFCRGILRQEENQFLCTPRSKVLKMSPKLQKLLGFKKPESTWLGMVENEDPAKDLAAVYDRVFS</sequence>
<dbReference type="GO" id="GO:0046872">
    <property type="term" value="F:metal ion binding"/>
    <property type="evidence" value="ECO:0007669"/>
    <property type="project" value="UniProtKB-KW"/>
</dbReference>
<dbReference type="SUPFAM" id="SSF51197">
    <property type="entry name" value="Clavaminate synthase-like"/>
    <property type="match status" value="1"/>
</dbReference>
<reference evidence="9" key="1">
    <citation type="submission" date="2022-07" db="EMBL/GenBank/DDBJ databases">
        <title>Genome Sequence of Xylaria arbuscula.</title>
        <authorList>
            <person name="Buettner E."/>
        </authorList>
    </citation>
    <scope>NUCLEOTIDE SEQUENCE</scope>
    <source>
        <strain evidence="9">VT107</strain>
    </source>
</reference>
<comment type="caution">
    <text evidence="9">The sequence shown here is derived from an EMBL/GenBank/DDBJ whole genome shotgun (WGS) entry which is preliminary data.</text>
</comment>
<comment type="similarity">
    <text evidence="2">Belongs to the PhyH family.</text>
</comment>
<keyword evidence="10" id="KW-1185">Reference proteome</keyword>
<name>A0A9W8NL95_9PEZI</name>
<feature type="region of interest" description="Disordered" evidence="8">
    <location>
        <begin position="1"/>
        <end position="30"/>
    </location>
</feature>
<comment type="cofactor">
    <cofactor evidence="1">
        <name>Fe cation</name>
        <dbReference type="ChEBI" id="CHEBI:24875"/>
    </cofactor>
</comment>
<evidence type="ECO:0000256" key="7">
    <source>
        <dbReference type="ARBA" id="ARBA00023004"/>
    </source>
</evidence>
<dbReference type="OrthoDB" id="445007at2759"/>